<feature type="region of interest" description="Disordered" evidence="1">
    <location>
        <begin position="1"/>
        <end position="30"/>
    </location>
</feature>
<dbReference type="InterPro" id="IPR001251">
    <property type="entry name" value="CRAL-TRIO_dom"/>
</dbReference>
<dbReference type="Pfam" id="PF00650">
    <property type="entry name" value="CRAL_TRIO"/>
    <property type="match status" value="1"/>
</dbReference>
<comment type="caution">
    <text evidence="3">The sequence shown here is derived from an EMBL/GenBank/DDBJ whole genome shotgun (WGS) entry which is preliminary data.</text>
</comment>
<dbReference type="SUPFAM" id="SSF52087">
    <property type="entry name" value="CRAL/TRIO domain"/>
    <property type="match status" value="1"/>
</dbReference>
<dbReference type="InterPro" id="IPR036273">
    <property type="entry name" value="CRAL/TRIO_N_dom_sf"/>
</dbReference>
<evidence type="ECO:0000313" key="4">
    <source>
        <dbReference type="Proteomes" id="UP001174934"/>
    </source>
</evidence>
<protein>
    <submittedName>
        <fullName evidence="3">CRAL-TRIO domain-containing protein</fullName>
    </submittedName>
</protein>
<dbReference type="CDD" id="cd00170">
    <property type="entry name" value="SEC14"/>
    <property type="match status" value="1"/>
</dbReference>
<dbReference type="AlphaFoldDB" id="A0AA40CEI1"/>
<sequence length="383" mass="42750">MLKPRIVDWTPEDGDVPIAAPTADSHPKEHAPLTAEQQEKYNWLLSQVRAWTDVPSTKGKAGPLTDSEKFWLTRECLLRYLRATKWHQKDSEKRILETLTWRREYGVEELTPEHISPENETGKQIILGFDKEGRVCHYLNPGRQNTAASPRQTLSLLINFKSSKSRSNTAPGIGMAREVLHILQSHYPERLGKALIINVPWIVNGFFKLITPFIDPMTREKLKFNEDMSQYVPKEQLWNEFHGALEFDYDHSVYWPALMKMCKERREARYQRWVAGGQQIGELEDYISGHVQVGVAGAAKVPEEEEKKVEAAPVVAAPEPVVAVQEPIVTAPAPVVAAPEPAASAEVAEIEETVAPVVGDDVKAAEIAAPAAPGTQLDMARAG</sequence>
<dbReference type="EMBL" id="JAULSR010000001">
    <property type="protein sequence ID" value="KAK0635826.1"/>
    <property type="molecule type" value="Genomic_DNA"/>
</dbReference>
<gene>
    <name evidence="3" type="ORF">B0T17DRAFT_587188</name>
</gene>
<dbReference type="PANTHER" id="PTHR45824">
    <property type="entry name" value="GH16843P"/>
    <property type="match status" value="1"/>
</dbReference>
<dbReference type="GO" id="GO:0008526">
    <property type="term" value="F:phosphatidylinositol transfer activity"/>
    <property type="evidence" value="ECO:0007669"/>
    <property type="project" value="TreeGrafter"/>
</dbReference>
<keyword evidence="4" id="KW-1185">Reference proteome</keyword>
<dbReference type="SMART" id="SM01100">
    <property type="entry name" value="CRAL_TRIO_N"/>
    <property type="match status" value="1"/>
</dbReference>
<dbReference type="SMART" id="SM00516">
    <property type="entry name" value="SEC14"/>
    <property type="match status" value="1"/>
</dbReference>
<evidence type="ECO:0000313" key="3">
    <source>
        <dbReference type="EMBL" id="KAK0635826.1"/>
    </source>
</evidence>
<name>A0AA40CEI1_9PEZI</name>
<dbReference type="Proteomes" id="UP001174934">
    <property type="component" value="Unassembled WGS sequence"/>
</dbReference>
<feature type="domain" description="CRAL-TRIO" evidence="2">
    <location>
        <begin position="144"/>
        <end position="249"/>
    </location>
</feature>
<accession>A0AA40CEI1</accession>
<dbReference type="Pfam" id="PF03765">
    <property type="entry name" value="CRAL_TRIO_N"/>
    <property type="match status" value="1"/>
</dbReference>
<organism evidence="3 4">
    <name type="scientific">Bombardia bombarda</name>
    <dbReference type="NCBI Taxonomy" id="252184"/>
    <lineage>
        <taxon>Eukaryota</taxon>
        <taxon>Fungi</taxon>
        <taxon>Dikarya</taxon>
        <taxon>Ascomycota</taxon>
        <taxon>Pezizomycotina</taxon>
        <taxon>Sordariomycetes</taxon>
        <taxon>Sordariomycetidae</taxon>
        <taxon>Sordariales</taxon>
        <taxon>Lasiosphaeriaceae</taxon>
        <taxon>Bombardia</taxon>
    </lineage>
</organism>
<dbReference type="PANTHER" id="PTHR45824:SF29">
    <property type="entry name" value="GH16843P"/>
    <property type="match status" value="1"/>
</dbReference>
<dbReference type="PROSITE" id="PS50191">
    <property type="entry name" value="CRAL_TRIO"/>
    <property type="match status" value="1"/>
</dbReference>
<proteinExistence type="predicted"/>
<dbReference type="InterPro" id="IPR036865">
    <property type="entry name" value="CRAL-TRIO_dom_sf"/>
</dbReference>
<dbReference type="SUPFAM" id="SSF46938">
    <property type="entry name" value="CRAL/TRIO N-terminal domain"/>
    <property type="match status" value="1"/>
</dbReference>
<reference evidence="3" key="1">
    <citation type="submission" date="2023-06" db="EMBL/GenBank/DDBJ databases">
        <title>Genome-scale phylogeny and comparative genomics of the fungal order Sordariales.</title>
        <authorList>
            <consortium name="Lawrence Berkeley National Laboratory"/>
            <person name="Hensen N."/>
            <person name="Bonometti L."/>
            <person name="Westerberg I."/>
            <person name="Brannstrom I.O."/>
            <person name="Guillou S."/>
            <person name="Cros-Aarteil S."/>
            <person name="Calhoun S."/>
            <person name="Haridas S."/>
            <person name="Kuo A."/>
            <person name="Mondo S."/>
            <person name="Pangilinan J."/>
            <person name="Riley R."/>
            <person name="LaButti K."/>
            <person name="Andreopoulos B."/>
            <person name="Lipzen A."/>
            <person name="Chen C."/>
            <person name="Yanf M."/>
            <person name="Daum C."/>
            <person name="Ng V."/>
            <person name="Clum A."/>
            <person name="Steindorff A."/>
            <person name="Ohm R."/>
            <person name="Martin F."/>
            <person name="Silar P."/>
            <person name="Natvig D."/>
            <person name="Lalanne C."/>
            <person name="Gautier V."/>
            <person name="Ament-velasquez S.L."/>
            <person name="Kruys A."/>
            <person name="Hutchinson M.I."/>
            <person name="Powell A.J."/>
            <person name="Barry K."/>
            <person name="Miller A.N."/>
            <person name="Grigoriev I.V."/>
            <person name="Debuchy R."/>
            <person name="Gladieux P."/>
            <person name="Thoren M.H."/>
            <person name="Johannesson H."/>
        </authorList>
    </citation>
    <scope>NUCLEOTIDE SEQUENCE</scope>
    <source>
        <strain evidence="3">SMH3391-2</strain>
    </source>
</reference>
<dbReference type="Gene3D" id="3.40.525.10">
    <property type="entry name" value="CRAL-TRIO lipid binding domain"/>
    <property type="match status" value="2"/>
</dbReference>
<dbReference type="InterPro" id="IPR011074">
    <property type="entry name" value="CRAL/TRIO_N_dom"/>
</dbReference>
<evidence type="ECO:0000259" key="2">
    <source>
        <dbReference type="PROSITE" id="PS50191"/>
    </source>
</evidence>
<dbReference type="InterPro" id="IPR052578">
    <property type="entry name" value="PI_Transfer_CRAL-TRIO"/>
</dbReference>
<evidence type="ECO:0000256" key="1">
    <source>
        <dbReference type="SAM" id="MobiDB-lite"/>
    </source>
</evidence>